<organism evidence="3 4">
    <name type="scientific">Candidatus Fischerbacteria bacterium RBG_13_37_8</name>
    <dbReference type="NCBI Taxonomy" id="1817863"/>
    <lineage>
        <taxon>Bacteria</taxon>
        <taxon>Candidatus Fischeribacteriota</taxon>
    </lineage>
</organism>
<comment type="caution">
    <text evidence="3">The sequence shown here is derived from an EMBL/GenBank/DDBJ whole genome shotgun (WGS) entry which is preliminary data.</text>
</comment>
<evidence type="ECO:0000256" key="1">
    <source>
        <dbReference type="SAM" id="MobiDB-lite"/>
    </source>
</evidence>
<gene>
    <name evidence="3" type="ORF">A2Y62_18150</name>
</gene>
<dbReference type="Pfam" id="PF20586">
    <property type="entry name" value="DUF6788"/>
    <property type="match status" value="1"/>
</dbReference>
<evidence type="ECO:0000259" key="2">
    <source>
        <dbReference type="Pfam" id="PF20586"/>
    </source>
</evidence>
<dbReference type="InterPro" id="IPR046738">
    <property type="entry name" value="DUF6788"/>
</dbReference>
<evidence type="ECO:0000313" key="3">
    <source>
        <dbReference type="EMBL" id="OGF59091.1"/>
    </source>
</evidence>
<dbReference type="EMBL" id="MFGW01000223">
    <property type="protein sequence ID" value="OGF59091.1"/>
    <property type="molecule type" value="Genomic_DNA"/>
</dbReference>
<sequence length="106" mass="12170">MKKSESKKKKRNKLLREIANCKEALPGNLTSAQGRSKPKGKAASASYGPVWRLTWKENKKTKTFYVRQGEVSKVEIGVEQMKKIKKNIRQIGEINLKLLIKERKES</sequence>
<reference evidence="3 4" key="1">
    <citation type="journal article" date="2016" name="Nat. Commun.">
        <title>Thousands of microbial genomes shed light on interconnected biogeochemical processes in an aquifer system.</title>
        <authorList>
            <person name="Anantharaman K."/>
            <person name="Brown C.T."/>
            <person name="Hug L.A."/>
            <person name="Sharon I."/>
            <person name="Castelle C.J."/>
            <person name="Probst A.J."/>
            <person name="Thomas B.C."/>
            <person name="Singh A."/>
            <person name="Wilkins M.J."/>
            <person name="Karaoz U."/>
            <person name="Brodie E.L."/>
            <person name="Williams K.H."/>
            <person name="Hubbard S.S."/>
            <person name="Banfield J.F."/>
        </authorList>
    </citation>
    <scope>NUCLEOTIDE SEQUENCE [LARGE SCALE GENOMIC DNA]</scope>
</reference>
<evidence type="ECO:0000313" key="4">
    <source>
        <dbReference type="Proteomes" id="UP000178943"/>
    </source>
</evidence>
<feature type="region of interest" description="Disordered" evidence="1">
    <location>
        <begin position="26"/>
        <end position="45"/>
    </location>
</feature>
<accession>A0A1F5V839</accession>
<dbReference type="Proteomes" id="UP000178943">
    <property type="component" value="Unassembled WGS sequence"/>
</dbReference>
<dbReference type="AlphaFoldDB" id="A0A1F5V839"/>
<name>A0A1F5V839_9BACT</name>
<feature type="domain" description="DUF6788" evidence="2">
    <location>
        <begin position="15"/>
        <end position="74"/>
    </location>
</feature>
<protein>
    <recommendedName>
        <fullName evidence="2">DUF6788 domain-containing protein</fullName>
    </recommendedName>
</protein>
<proteinExistence type="predicted"/>